<reference evidence="1 2" key="1">
    <citation type="submission" date="2016-10" db="EMBL/GenBank/DDBJ databases">
        <authorList>
            <person name="Varghese N."/>
            <person name="Submissions S."/>
        </authorList>
    </citation>
    <scope>NUCLEOTIDE SEQUENCE [LARGE SCALE GENOMIC DNA]</scope>
    <source>
        <strain evidence="1 2">DSM 17833</strain>
    </source>
</reference>
<dbReference type="AlphaFoldDB" id="A0AB37Z2C3"/>
<organism evidence="1 2">
    <name type="scientific">Pseudomonas peli</name>
    <dbReference type="NCBI Taxonomy" id="592361"/>
    <lineage>
        <taxon>Bacteria</taxon>
        <taxon>Pseudomonadati</taxon>
        <taxon>Pseudomonadota</taxon>
        <taxon>Gammaproteobacteria</taxon>
        <taxon>Pseudomonadales</taxon>
        <taxon>Pseudomonadaceae</taxon>
        <taxon>Pseudomonas</taxon>
    </lineage>
</organism>
<dbReference type="Proteomes" id="UP000242418">
    <property type="component" value="Unassembled WGS sequence"/>
</dbReference>
<accession>A0AB37Z2C3</accession>
<comment type="caution">
    <text evidence="1">The sequence shown here is derived from an EMBL/GenBank/DDBJ whole genome shotgun (WGS) entry which is preliminary data.</text>
</comment>
<proteinExistence type="predicted"/>
<evidence type="ECO:0000313" key="1">
    <source>
        <dbReference type="EMBL" id="SCW29620.1"/>
    </source>
</evidence>
<evidence type="ECO:0008006" key="3">
    <source>
        <dbReference type="Google" id="ProtNLM"/>
    </source>
</evidence>
<dbReference type="RefSeq" id="WP_090247762.1">
    <property type="nucleotide sequence ID" value="NZ_FMTL01000001.1"/>
</dbReference>
<evidence type="ECO:0000313" key="2">
    <source>
        <dbReference type="Proteomes" id="UP000242418"/>
    </source>
</evidence>
<name>A0AB37Z2C3_9PSED</name>
<sequence length="74" mass="8605">MNGEGINLTLKDLLTPPPVMPWREFANWIRMNNDHDIVWGWIRNGYIPSHKVGKHVMVNVALLTQHLMEKEFPG</sequence>
<keyword evidence="2" id="KW-1185">Reference proteome</keyword>
<dbReference type="EMBL" id="FMTL01000001">
    <property type="protein sequence ID" value="SCW29620.1"/>
    <property type="molecule type" value="Genomic_DNA"/>
</dbReference>
<gene>
    <name evidence="1" type="ORF">SAMN05216370_0210</name>
</gene>
<protein>
    <recommendedName>
        <fullName evidence="3">DNA-binding protein</fullName>
    </recommendedName>
</protein>